<keyword evidence="2" id="KW-0677">Repeat</keyword>
<dbReference type="VEuPathDB" id="FungiDB:B1J91_G04345g"/>
<feature type="repeat" description="WD" evidence="3">
    <location>
        <begin position="400"/>
        <end position="442"/>
    </location>
</feature>
<dbReference type="PROSITE" id="PS50082">
    <property type="entry name" value="WD_REPEATS_2"/>
    <property type="match status" value="5"/>
</dbReference>
<evidence type="ECO:0000313" key="7">
    <source>
        <dbReference type="Proteomes" id="UP000054886"/>
    </source>
</evidence>
<dbReference type="InterPro" id="IPR001680">
    <property type="entry name" value="WD40_rpt"/>
</dbReference>
<dbReference type="GO" id="GO:1990234">
    <property type="term" value="C:transferase complex"/>
    <property type="evidence" value="ECO:0007669"/>
    <property type="project" value="UniProtKB-ARBA"/>
</dbReference>
<evidence type="ECO:0000256" key="1">
    <source>
        <dbReference type="ARBA" id="ARBA00022574"/>
    </source>
</evidence>
<feature type="repeat" description="WD" evidence="3">
    <location>
        <begin position="495"/>
        <end position="534"/>
    </location>
</feature>
<feature type="repeat" description="WD" evidence="3">
    <location>
        <begin position="577"/>
        <end position="599"/>
    </location>
</feature>
<feature type="repeat" description="WD" evidence="3">
    <location>
        <begin position="443"/>
        <end position="475"/>
    </location>
</feature>
<evidence type="ECO:0000313" key="6">
    <source>
        <dbReference type="EMBL" id="KTB07573.1"/>
    </source>
</evidence>
<dbReference type="SUPFAM" id="SSF50978">
    <property type="entry name" value="WD40 repeat-like"/>
    <property type="match status" value="1"/>
</dbReference>
<dbReference type="PANTHER" id="PTHR22847:SF637">
    <property type="entry name" value="WD REPEAT DOMAIN 5B"/>
    <property type="match status" value="1"/>
</dbReference>
<organism evidence="6 7">
    <name type="scientific">Candida glabrata</name>
    <name type="common">Yeast</name>
    <name type="synonym">Torulopsis glabrata</name>
    <dbReference type="NCBI Taxonomy" id="5478"/>
    <lineage>
        <taxon>Eukaryota</taxon>
        <taxon>Fungi</taxon>
        <taxon>Dikarya</taxon>
        <taxon>Ascomycota</taxon>
        <taxon>Saccharomycotina</taxon>
        <taxon>Saccharomycetes</taxon>
        <taxon>Saccharomycetales</taxon>
        <taxon>Saccharomycetaceae</taxon>
        <taxon>Nakaseomyces</taxon>
    </lineage>
</organism>
<dbReference type="CDD" id="cd22881">
    <property type="entry name" value="Mdv1_N"/>
    <property type="match status" value="1"/>
</dbReference>
<name>A0A0W0D6W1_CANGB</name>
<dbReference type="PROSITE" id="PS50294">
    <property type="entry name" value="WD_REPEATS_REGION"/>
    <property type="match status" value="2"/>
</dbReference>
<keyword evidence="4" id="KW-0175">Coiled coil</keyword>
<dbReference type="PANTHER" id="PTHR22847">
    <property type="entry name" value="WD40 REPEAT PROTEIN"/>
    <property type="match status" value="1"/>
</dbReference>
<proteinExistence type="predicted"/>
<dbReference type="Proteomes" id="UP000054886">
    <property type="component" value="Unassembled WGS sequence"/>
</dbReference>
<dbReference type="EMBL" id="LLZZ01000107">
    <property type="protein sequence ID" value="KTB07573.1"/>
    <property type="molecule type" value="Genomic_DNA"/>
</dbReference>
<dbReference type="SMART" id="SM00320">
    <property type="entry name" value="WD40"/>
    <property type="match status" value="6"/>
</dbReference>
<dbReference type="Gene3D" id="2.130.10.10">
    <property type="entry name" value="YVTN repeat-like/Quinoprotein amine dehydrogenase"/>
    <property type="match status" value="2"/>
</dbReference>
<comment type="caution">
    <text evidence="6">The sequence shown here is derived from an EMBL/GenBank/DDBJ whole genome shotgun (WGS) entry which is preliminary data.</text>
</comment>
<dbReference type="CDD" id="cd00200">
    <property type="entry name" value="WD40"/>
    <property type="match status" value="1"/>
</dbReference>
<accession>A0A0W0D6W1</accession>
<feature type="region of interest" description="Disordered" evidence="5">
    <location>
        <begin position="116"/>
        <end position="139"/>
    </location>
</feature>
<protein>
    <submittedName>
        <fullName evidence="6">Mitochondrial division protein 1</fullName>
    </submittedName>
</protein>
<dbReference type="Pfam" id="PF00400">
    <property type="entry name" value="WD40"/>
    <property type="match status" value="4"/>
</dbReference>
<feature type="repeat" description="WD" evidence="3">
    <location>
        <begin position="600"/>
        <end position="639"/>
    </location>
</feature>
<dbReference type="InterPro" id="IPR036322">
    <property type="entry name" value="WD40_repeat_dom_sf"/>
</dbReference>
<dbReference type="VEuPathDB" id="FungiDB:GWK60_G04147"/>
<dbReference type="InterPro" id="IPR020472">
    <property type="entry name" value="WD40_PAC1"/>
</dbReference>
<evidence type="ECO:0000256" key="2">
    <source>
        <dbReference type="ARBA" id="ARBA00022737"/>
    </source>
</evidence>
<reference evidence="6 7" key="1">
    <citation type="submission" date="2015-10" db="EMBL/GenBank/DDBJ databases">
        <title>Draft genomes sequences of Candida glabrata isolates 1A, 1B, 2A, 2B, 3A and 3B.</title>
        <authorList>
            <person name="Haavelsrud O.E."/>
            <person name="Gaustad P."/>
        </authorList>
    </citation>
    <scope>NUCLEOTIDE SEQUENCE [LARGE SCALE GENOMIC DNA]</scope>
    <source>
        <strain evidence="6">910700640</strain>
    </source>
</reference>
<dbReference type="VEuPathDB" id="FungiDB:GVI51_G04169"/>
<evidence type="ECO:0000256" key="5">
    <source>
        <dbReference type="SAM" id="MobiDB-lite"/>
    </source>
</evidence>
<feature type="coiled-coil region" evidence="4">
    <location>
        <begin position="226"/>
        <end position="281"/>
    </location>
</feature>
<dbReference type="AlphaFoldDB" id="A0A0W0D6W1"/>
<dbReference type="InterPro" id="IPR019775">
    <property type="entry name" value="WD40_repeat_CS"/>
</dbReference>
<keyword evidence="1 3" id="KW-0853">WD repeat</keyword>
<dbReference type="VEuPathDB" id="FungiDB:CAGL0G04345g"/>
<gene>
    <name evidence="6" type="ORF">AO440_001661</name>
</gene>
<dbReference type="Gene3D" id="6.10.280.220">
    <property type="match status" value="1"/>
</dbReference>
<dbReference type="InterPro" id="IPR015943">
    <property type="entry name" value="WD40/YVTN_repeat-like_dom_sf"/>
</dbReference>
<dbReference type="PRINTS" id="PR00320">
    <property type="entry name" value="GPROTEINBRPT"/>
</dbReference>
<evidence type="ECO:0000256" key="3">
    <source>
        <dbReference type="PROSITE-ProRule" id="PRU00221"/>
    </source>
</evidence>
<sequence length="711" mass="80344">MTDQISHLGKTLSTAASVLIGSQDIEKNVENNLLSNSPRNPYRKTLQESLTAADFMNHETFDKLRKTRAIASTLSEDSKGLYSQKSREKYFTNKVSDKKTTFKVLSHLSDDLLKDLPETAESKSNTRDQGETRLLKESDSTDASQERIFSLYQGFEASIPVINRSVEKEHLLLEQNNQESAAQILPQMGNKPRIRSGPWEDLLESKEDTYISLDFNPERISNIKSKKELERINELANNNLVMLDIRKKLSADEIDEIKKQIQDLQLKQNLLVKKIAAIEENELFLEDIIRLIGHRSADFSNDTQIEFDQAKSLSGLNNPESMIDATRPTALERKNSIDIVETSLNEIRTSFDGSKQSIEGKDNHNALNGFFEDASNKKSRKAQPTVQKYYNSGKKLSTIPKAHDDAITCLDFDPHFSTLCTAGYMDHIVKLWDYTKKRQIGAMEGHVATISCMQVDKNYNMVATGSKDATVKLWNANDVIGRYEEGNNSEALHTLDAHLDEVSSLYIDGANLMTASQDKTIRRWDLYSGKCIQVFDVNFPSLSAYKSSFMKSNEDSMILKTVNTPIIGSIQSFDAALATGTKDGLIRLWDMRTGEVVRVLEGHMDAITSLKFDATTIISGSLDGTMRLWDLRSNNLTDIISYEKPISSLDFDAKHIVVASNEHNTHIYDRNDGNKWDLQDEEQDTTSLFVKYKERYTMEGRSNGDIGIWIV</sequence>
<dbReference type="PROSITE" id="PS00678">
    <property type="entry name" value="WD_REPEATS_1"/>
    <property type="match status" value="2"/>
</dbReference>
<evidence type="ECO:0000256" key="4">
    <source>
        <dbReference type="SAM" id="Coils"/>
    </source>
</evidence>